<accession>A0A4P9XPK1</accession>
<dbReference type="PANTHER" id="PTHR10340:SF55">
    <property type="entry name" value="ENDOPOLYPHOSPHATASE"/>
    <property type="match status" value="1"/>
</dbReference>
<dbReference type="GO" id="GO:0006798">
    <property type="term" value="P:polyphosphate catabolic process"/>
    <property type="evidence" value="ECO:0007669"/>
    <property type="project" value="TreeGrafter"/>
</dbReference>
<dbReference type="STRING" id="78915.A0A4P9XPK1"/>
<dbReference type="OrthoDB" id="348678at2759"/>
<dbReference type="AlphaFoldDB" id="A0A4P9XPK1"/>
<dbReference type="SUPFAM" id="SSF56300">
    <property type="entry name" value="Metallo-dependent phosphatases"/>
    <property type="match status" value="1"/>
</dbReference>
<gene>
    <name evidence="3" type="ORF">THASP1DRAFT_4233</name>
</gene>
<dbReference type="InterPro" id="IPR029052">
    <property type="entry name" value="Metallo-depent_PP-like"/>
</dbReference>
<dbReference type="GO" id="GO:0000298">
    <property type="term" value="F:endopolyphosphatase activity"/>
    <property type="evidence" value="ECO:0007669"/>
    <property type="project" value="TreeGrafter"/>
</dbReference>
<organism evidence="3 4">
    <name type="scientific">Thamnocephalis sphaerospora</name>
    <dbReference type="NCBI Taxonomy" id="78915"/>
    <lineage>
        <taxon>Eukaryota</taxon>
        <taxon>Fungi</taxon>
        <taxon>Fungi incertae sedis</taxon>
        <taxon>Zoopagomycota</taxon>
        <taxon>Zoopagomycotina</taxon>
        <taxon>Zoopagomycetes</taxon>
        <taxon>Zoopagales</taxon>
        <taxon>Sigmoideomycetaceae</taxon>
        <taxon>Thamnocephalis</taxon>
    </lineage>
</organism>
<reference evidence="4" key="1">
    <citation type="journal article" date="2018" name="Nat. Microbiol.">
        <title>Leveraging single-cell genomics to expand the fungal tree of life.</title>
        <authorList>
            <person name="Ahrendt S.R."/>
            <person name="Quandt C.A."/>
            <person name="Ciobanu D."/>
            <person name="Clum A."/>
            <person name="Salamov A."/>
            <person name="Andreopoulos B."/>
            <person name="Cheng J.F."/>
            <person name="Woyke T."/>
            <person name="Pelin A."/>
            <person name="Henrissat B."/>
            <person name="Reynolds N.K."/>
            <person name="Benny G.L."/>
            <person name="Smith M.E."/>
            <person name="James T.Y."/>
            <person name="Grigoriev I.V."/>
        </authorList>
    </citation>
    <scope>NUCLEOTIDE SEQUENCE [LARGE SCALE GENOMIC DNA]</scope>
    <source>
        <strain evidence="4">RSA 1356</strain>
    </source>
</reference>
<protein>
    <submittedName>
        <fullName evidence="3">Metallo-dependent phosphatase-like protein</fullName>
    </submittedName>
</protein>
<keyword evidence="4" id="KW-1185">Reference proteome</keyword>
<dbReference type="GO" id="GO:0004309">
    <property type="term" value="F:exopolyphosphatase activity"/>
    <property type="evidence" value="ECO:0007669"/>
    <property type="project" value="TreeGrafter"/>
</dbReference>
<feature type="non-terminal residue" evidence="3">
    <location>
        <position position="1"/>
    </location>
</feature>
<evidence type="ECO:0000313" key="4">
    <source>
        <dbReference type="Proteomes" id="UP000271241"/>
    </source>
</evidence>
<sequence length="281" mass="32049">RIYGHFLHFTDFHPDRHYLPGASVKQLCHRMGKKDWMLDDDQSNAAGTLGTPLTKCDSPWSLINGTVDWVARELVNKQGIDFVVWTGDSARHDSDTRIPRILSHIHASNRLAAELLLEKLPGIPIVPTIGNNDVYPHNLMEIGPNINLRGLLKAWHELIPEDQVHTFLEGKCGYFVREVIPDRLAVISLNTMFFYISNRIVDGCQKKSDPGSIQLIWLEHRLHELASRNMTAYVIGHVAPAALNYHPRCLKRYARLMRDWSGYPTVVLGQMFGHSNVDHFF</sequence>
<dbReference type="PANTHER" id="PTHR10340">
    <property type="entry name" value="SPHINGOMYELIN PHOSPHODIESTERASE"/>
    <property type="match status" value="1"/>
</dbReference>
<dbReference type="GO" id="GO:0005615">
    <property type="term" value="C:extracellular space"/>
    <property type="evidence" value="ECO:0007669"/>
    <property type="project" value="TreeGrafter"/>
</dbReference>
<evidence type="ECO:0000313" key="3">
    <source>
        <dbReference type="EMBL" id="RKP07361.1"/>
    </source>
</evidence>
<keyword evidence="1" id="KW-0378">Hydrolase</keyword>
<feature type="non-terminal residue" evidence="3">
    <location>
        <position position="281"/>
    </location>
</feature>
<evidence type="ECO:0000256" key="1">
    <source>
        <dbReference type="ARBA" id="ARBA00022801"/>
    </source>
</evidence>
<evidence type="ECO:0000256" key="2">
    <source>
        <dbReference type="ARBA" id="ARBA00023180"/>
    </source>
</evidence>
<dbReference type="GO" id="GO:0008081">
    <property type="term" value="F:phosphoric diester hydrolase activity"/>
    <property type="evidence" value="ECO:0007669"/>
    <property type="project" value="TreeGrafter"/>
</dbReference>
<proteinExistence type="predicted"/>
<dbReference type="EMBL" id="KZ992731">
    <property type="protein sequence ID" value="RKP07361.1"/>
    <property type="molecule type" value="Genomic_DNA"/>
</dbReference>
<dbReference type="Proteomes" id="UP000271241">
    <property type="component" value="Unassembled WGS sequence"/>
</dbReference>
<dbReference type="GO" id="GO:0000324">
    <property type="term" value="C:fungal-type vacuole"/>
    <property type="evidence" value="ECO:0007669"/>
    <property type="project" value="TreeGrafter"/>
</dbReference>
<keyword evidence="2" id="KW-0325">Glycoprotein</keyword>
<dbReference type="Gene3D" id="3.60.21.10">
    <property type="match status" value="1"/>
</dbReference>
<name>A0A4P9XPK1_9FUNG</name>